<dbReference type="Proteomes" id="UP000000607">
    <property type="component" value="Chromosome"/>
</dbReference>
<keyword evidence="2" id="KW-1185">Reference proteome</keyword>
<protein>
    <submittedName>
        <fullName evidence="1">Uncharacterized protein</fullName>
    </submittedName>
</protein>
<accession>Q65V03</accession>
<name>Q65V03_MANSM</name>
<gene>
    <name evidence="1" type="ordered locus">MS0600</name>
</gene>
<sequence length="38" mass="4623">MRDKDDIENIKIKSFNSTYFSFIENDVALMRKRFHLTV</sequence>
<dbReference type="AlphaFoldDB" id="Q65V03"/>
<evidence type="ECO:0000313" key="1">
    <source>
        <dbReference type="EMBL" id="AAU37207.1"/>
    </source>
</evidence>
<evidence type="ECO:0000313" key="2">
    <source>
        <dbReference type="Proteomes" id="UP000000607"/>
    </source>
</evidence>
<dbReference type="STRING" id="221988.MS0600"/>
<organism evidence="1 2">
    <name type="scientific">Mannheimia succiniciproducens (strain KCTC 0769BP / MBEL55E)</name>
    <dbReference type="NCBI Taxonomy" id="221988"/>
    <lineage>
        <taxon>Bacteria</taxon>
        <taxon>Pseudomonadati</taxon>
        <taxon>Pseudomonadota</taxon>
        <taxon>Gammaproteobacteria</taxon>
        <taxon>Pasteurellales</taxon>
        <taxon>Pasteurellaceae</taxon>
        <taxon>Basfia</taxon>
    </lineage>
</organism>
<dbReference type="KEGG" id="msu:MS0600"/>
<reference evidence="1 2" key="1">
    <citation type="journal article" date="2004" name="Nat. Biotechnol.">
        <title>The genome sequence of the capnophilic rumen bacterium Mannheimia succiniciproducens.</title>
        <authorList>
            <person name="Hong S.H."/>
            <person name="Kim J.S."/>
            <person name="Lee S.Y."/>
            <person name="In Y.H."/>
            <person name="Choi S.S."/>
            <person name="Rih J.-K."/>
            <person name="Kim C.H."/>
            <person name="Jeong H."/>
            <person name="Hur C.G."/>
            <person name="Kim J.J."/>
        </authorList>
    </citation>
    <scope>NUCLEOTIDE SEQUENCE [LARGE SCALE GENOMIC DNA]</scope>
    <source>
        <strain evidence="2">KCTC 0769BP / MBEL55E</strain>
    </source>
</reference>
<dbReference type="EMBL" id="AE016827">
    <property type="protein sequence ID" value="AAU37207.1"/>
    <property type="molecule type" value="Genomic_DNA"/>
</dbReference>
<proteinExistence type="predicted"/>
<dbReference type="HOGENOM" id="CLU_3329780_0_0_6"/>